<feature type="compositionally biased region" description="Low complexity" evidence="2">
    <location>
        <begin position="165"/>
        <end position="201"/>
    </location>
</feature>
<proteinExistence type="predicted"/>
<dbReference type="InterPro" id="IPR001254">
    <property type="entry name" value="Trypsin_dom"/>
</dbReference>
<feature type="domain" description="Peptidase S1" evidence="3">
    <location>
        <begin position="238"/>
        <end position="334"/>
    </location>
</feature>
<evidence type="ECO:0000256" key="2">
    <source>
        <dbReference type="SAM" id="MobiDB-lite"/>
    </source>
</evidence>
<evidence type="ECO:0000313" key="5">
    <source>
        <dbReference type="Proteomes" id="UP000037510"/>
    </source>
</evidence>
<comment type="caution">
    <text evidence="4">The sequence shown here is derived from an EMBL/GenBank/DDBJ whole genome shotgun (WGS) entry which is preliminary data.</text>
</comment>
<reference evidence="4 5" key="1">
    <citation type="journal article" date="2015" name="Genome Biol. Evol.">
        <title>The genome of winter moth (Operophtera brumata) provides a genomic perspective on sexual dimorphism and phenology.</title>
        <authorList>
            <person name="Derks M.F."/>
            <person name="Smit S."/>
            <person name="Salis L."/>
            <person name="Schijlen E."/>
            <person name="Bossers A."/>
            <person name="Mateman C."/>
            <person name="Pijl A.S."/>
            <person name="de Ridder D."/>
            <person name="Groenen M.A."/>
            <person name="Visser M.E."/>
            <person name="Megens H.J."/>
        </authorList>
    </citation>
    <scope>NUCLEOTIDE SEQUENCE [LARGE SCALE GENOMIC DNA]</scope>
    <source>
        <strain evidence="4">WM2013NL</strain>
        <tissue evidence="4">Head and thorax</tissue>
    </source>
</reference>
<dbReference type="Pfam" id="PF00089">
    <property type="entry name" value="Trypsin"/>
    <property type="match status" value="2"/>
</dbReference>
<dbReference type="STRING" id="104452.A0A0L7KU15"/>
<dbReference type="EMBL" id="JTDY01005859">
    <property type="protein sequence ID" value="KOB66541.1"/>
    <property type="molecule type" value="Genomic_DNA"/>
</dbReference>
<dbReference type="Proteomes" id="UP000037510">
    <property type="component" value="Unassembled WGS sequence"/>
</dbReference>
<feature type="region of interest" description="Disordered" evidence="2">
    <location>
        <begin position="142"/>
        <end position="217"/>
    </location>
</feature>
<feature type="non-terminal residue" evidence="4">
    <location>
        <position position="1"/>
    </location>
</feature>
<dbReference type="GO" id="GO:0004252">
    <property type="term" value="F:serine-type endopeptidase activity"/>
    <property type="evidence" value="ECO:0007669"/>
    <property type="project" value="InterPro"/>
</dbReference>
<dbReference type="InterPro" id="IPR018114">
    <property type="entry name" value="TRYPSIN_HIS"/>
</dbReference>
<dbReference type="PANTHER" id="PTHR24253:SF148">
    <property type="entry name" value="CLIP-DOMAIN SERINE PROTEASE"/>
    <property type="match status" value="1"/>
</dbReference>
<dbReference type="InterPro" id="IPR043504">
    <property type="entry name" value="Peptidase_S1_PA_chymotrypsin"/>
</dbReference>
<evidence type="ECO:0000259" key="3">
    <source>
        <dbReference type="PROSITE" id="PS50240"/>
    </source>
</evidence>
<gene>
    <name evidence="4" type="ORF">OBRU01_20954</name>
</gene>
<keyword evidence="1" id="KW-1015">Disulfide bond</keyword>
<keyword evidence="5" id="KW-1185">Reference proteome</keyword>
<dbReference type="SUPFAM" id="SSF50494">
    <property type="entry name" value="Trypsin-like serine proteases"/>
    <property type="match status" value="1"/>
</dbReference>
<dbReference type="InterPro" id="IPR009003">
    <property type="entry name" value="Peptidase_S1_PA"/>
</dbReference>
<feature type="compositionally biased region" description="Pro residues" evidence="2">
    <location>
        <begin position="142"/>
        <end position="151"/>
    </location>
</feature>
<dbReference type="GO" id="GO:0006508">
    <property type="term" value="P:proteolysis"/>
    <property type="evidence" value="ECO:0007669"/>
    <property type="project" value="InterPro"/>
</dbReference>
<evidence type="ECO:0000256" key="1">
    <source>
        <dbReference type="ARBA" id="ARBA00023157"/>
    </source>
</evidence>
<dbReference type="PANTHER" id="PTHR24253">
    <property type="entry name" value="TRANSMEMBRANE PROTEASE SERINE"/>
    <property type="match status" value="1"/>
</dbReference>
<dbReference type="Gene3D" id="2.40.10.10">
    <property type="entry name" value="Trypsin-like serine proteases"/>
    <property type="match status" value="2"/>
</dbReference>
<feature type="compositionally biased region" description="Polar residues" evidence="2">
    <location>
        <begin position="202"/>
        <end position="214"/>
    </location>
</feature>
<dbReference type="SMART" id="SM00020">
    <property type="entry name" value="Tryp_SPc"/>
    <property type="match status" value="1"/>
</dbReference>
<sequence>NKAVKPLTLQQIDDGAFGIECETTIGKRGSCKSFRDCYPLIKVADTSGLDGWVMGHYDTCSYINGDNMEVFGVCCTEPVGTPPQQEPDVQRFGMLPPVFPVQIPPYHLQHGYGFPARFGISALSPLWASQSTDFRQIPAQWPPTHPPLPTHPPDHTAPTHPPPMGVTTKPTPTTSKPPSQTTWATRPPIITKPTTKQTWQTMVPSQPTKPTQPAVSGCGAKNGPQAYGGAELQDEERIVGGHNAELNEWPWIVGLFNNGRQFCGGSLMDDRHVLSAAHCVAQSKAEYNDIAILTIDQPVAFTKNIHPICLPGGSRAYTGLVATVIGWGSLRESK</sequence>
<protein>
    <recommendedName>
        <fullName evidence="3">Peptidase S1 domain-containing protein</fullName>
    </recommendedName>
</protein>
<name>A0A0L7KU15_OPEBR</name>
<organism evidence="4 5">
    <name type="scientific">Operophtera brumata</name>
    <name type="common">Winter moth</name>
    <name type="synonym">Phalaena brumata</name>
    <dbReference type="NCBI Taxonomy" id="104452"/>
    <lineage>
        <taxon>Eukaryota</taxon>
        <taxon>Metazoa</taxon>
        <taxon>Ecdysozoa</taxon>
        <taxon>Arthropoda</taxon>
        <taxon>Hexapoda</taxon>
        <taxon>Insecta</taxon>
        <taxon>Pterygota</taxon>
        <taxon>Neoptera</taxon>
        <taxon>Endopterygota</taxon>
        <taxon>Lepidoptera</taxon>
        <taxon>Glossata</taxon>
        <taxon>Ditrysia</taxon>
        <taxon>Geometroidea</taxon>
        <taxon>Geometridae</taxon>
        <taxon>Larentiinae</taxon>
        <taxon>Operophtera</taxon>
    </lineage>
</organism>
<evidence type="ECO:0000313" key="4">
    <source>
        <dbReference type="EMBL" id="KOB66541.1"/>
    </source>
</evidence>
<dbReference type="PROSITE" id="PS50240">
    <property type="entry name" value="TRYPSIN_DOM"/>
    <property type="match status" value="1"/>
</dbReference>
<dbReference type="PROSITE" id="PS00134">
    <property type="entry name" value="TRYPSIN_HIS"/>
    <property type="match status" value="1"/>
</dbReference>
<dbReference type="AlphaFoldDB" id="A0A0L7KU15"/>
<accession>A0A0L7KU15</accession>